<feature type="compositionally biased region" description="Basic and acidic residues" evidence="1">
    <location>
        <begin position="16"/>
        <end position="27"/>
    </location>
</feature>
<name>A0AAD1UCI2_EUPCR</name>
<protein>
    <submittedName>
        <fullName evidence="2">Uncharacterized protein</fullName>
    </submittedName>
</protein>
<comment type="caution">
    <text evidence="2">The sequence shown here is derived from an EMBL/GenBank/DDBJ whole genome shotgun (WGS) entry which is preliminary data.</text>
</comment>
<evidence type="ECO:0000313" key="2">
    <source>
        <dbReference type="EMBL" id="CAI2362914.1"/>
    </source>
</evidence>
<reference evidence="2" key="1">
    <citation type="submission" date="2023-07" db="EMBL/GenBank/DDBJ databases">
        <authorList>
            <consortium name="AG Swart"/>
            <person name="Singh M."/>
            <person name="Singh A."/>
            <person name="Seah K."/>
            <person name="Emmerich C."/>
        </authorList>
    </citation>
    <scope>NUCLEOTIDE SEQUENCE</scope>
    <source>
        <strain evidence="2">DP1</strain>
    </source>
</reference>
<proteinExistence type="predicted"/>
<dbReference type="AlphaFoldDB" id="A0AAD1UCI2"/>
<gene>
    <name evidence="2" type="ORF">ECRASSUSDP1_LOCUS4244</name>
</gene>
<evidence type="ECO:0000256" key="1">
    <source>
        <dbReference type="SAM" id="MobiDB-lite"/>
    </source>
</evidence>
<organism evidence="2 3">
    <name type="scientific">Euplotes crassus</name>
    <dbReference type="NCBI Taxonomy" id="5936"/>
    <lineage>
        <taxon>Eukaryota</taxon>
        <taxon>Sar</taxon>
        <taxon>Alveolata</taxon>
        <taxon>Ciliophora</taxon>
        <taxon>Intramacronucleata</taxon>
        <taxon>Spirotrichea</taxon>
        <taxon>Hypotrichia</taxon>
        <taxon>Euplotida</taxon>
        <taxon>Euplotidae</taxon>
        <taxon>Moneuplotes</taxon>
    </lineage>
</organism>
<dbReference type="EMBL" id="CAMPGE010004073">
    <property type="protein sequence ID" value="CAI2362914.1"/>
    <property type="molecule type" value="Genomic_DNA"/>
</dbReference>
<feature type="compositionally biased region" description="Polar residues" evidence="1">
    <location>
        <begin position="228"/>
        <end position="241"/>
    </location>
</feature>
<feature type="region of interest" description="Disordered" evidence="1">
    <location>
        <begin position="1"/>
        <end position="72"/>
    </location>
</feature>
<accession>A0AAD1UCI2</accession>
<evidence type="ECO:0000313" key="3">
    <source>
        <dbReference type="Proteomes" id="UP001295684"/>
    </source>
</evidence>
<feature type="compositionally biased region" description="Low complexity" evidence="1">
    <location>
        <begin position="217"/>
        <end position="227"/>
    </location>
</feature>
<feature type="compositionally biased region" description="Polar residues" evidence="1">
    <location>
        <begin position="52"/>
        <end position="72"/>
    </location>
</feature>
<feature type="region of interest" description="Disordered" evidence="1">
    <location>
        <begin position="217"/>
        <end position="241"/>
    </location>
</feature>
<keyword evidence="3" id="KW-1185">Reference proteome</keyword>
<dbReference type="Proteomes" id="UP001295684">
    <property type="component" value="Unassembled WGS sequence"/>
</dbReference>
<sequence>MDIFESSQDEQGWDNLTDHNKIYQKDFDESEGDLSEEAKNSIAEGIEEASYEMTNRQESSQPDSPQQRNSQENLENDIQFLVQPESFYEEDIESYIDEITGENSEDSRFDIRTHQTTEGAIIIFSHYSFNHNFGQGETRTLLDGALSKIIKISNSEGFYSKPKLDITPSKNSLKIIIKFTQHAQMPLQGSLPIKTRKNLSTLLKTSISTLTKTIRSSSLSEEPSSESNDFFTASTMAHLTN</sequence>